<dbReference type="PANTHER" id="PTHR34137:SF1">
    <property type="entry name" value="EXODEOXYRIBONUCLEASE 7 SMALL SUBUNIT"/>
    <property type="match status" value="1"/>
</dbReference>
<dbReference type="Pfam" id="PF02609">
    <property type="entry name" value="Exonuc_VII_S"/>
    <property type="match status" value="1"/>
</dbReference>
<keyword evidence="5 6" id="KW-0269">Exonuclease</keyword>
<comment type="caution">
    <text evidence="7">The sequence shown here is derived from an EMBL/GenBank/DDBJ whole genome shotgun (WGS) entry which is preliminary data.</text>
</comment>
<keyword evidence="8" id="KW-1185">Reference proteome</keyword>
<gene>
    <name evidence="6 7" type="primary">xseB</name>
    <name evidence="7" type="ORF">ACFPU1_10995</name>
</gene>
<keyword evidence="4 6" id="KW-0378">Hydrolase</keyword>
<keyword evidence="2 6" id="KW-0963">Cytoplasm</keyword>
<reference evidence="8" key="1">
    <citation type="journal article" date="2019" name="Int. J. Syst. Evol. Microbiol.">
        <title>The Global Catalogue of Microorganisms (GCM) 10K type strain sequencing project: providing services to taxonomists for standard genome sequencing and annotation.</title>
        <authorList>
            <consortium name="The Broad Institute Genomics Platform"/>
            <consortium name="The Broad Institute Genome Sequencing Center for Infectious Disease"/>
            <person name="Wu L."/>
            <person name="Ma J."/>
        </authorList>
    </citation>
    <scope>NUCLEOTIDE SEQUENCE [LARGE SCALE GENOMIC DNA]</scope>
    <source>
        <strain evidence="8">CECT 7184</strain>
    </source>
</reference>
<dbReference type="SUPFAM" id="SSF116842">
    <property type="entry name" value="XseB-like"/>
    <property type="match status" value="1"/>
</dbReference>
<evidence type="ECO:0000256" key="6">
    <source>
        <dbReference type="HAMAP-Rule" id="MF_00337"/>
    </source>
</evidence>
<dbReference type="PIRSF" id="PIRSF006488">
    <property type="entry name" value="Exonuc_VII_S"/>
    <property type="match status" value="1"/>
</dbReference>
<comment type="subcellular location">
    <subcellularLocation>
        <location evidence="6">Cytoplasm</location>
    </subcellularLocation>
</comment>
<dbReference type="GO" id="GO:0008855">
    <property type="term" value="F:exodeoxyribonuclease VII activity"/>
    <property type="evidence" value="ECO:0007669"/>
    <property type="project" value="UniProtKB-EC"/>
</dbReference>
<comment type="similarity">
    <text evidence="1 6">Belongs to the XseB family.</text>
</comment>
<dbReference type="EC" id="3.1.11.6" evidence="6"/>
<protein>
    <recommendedName>
        <fullName evidence="6">Exodeoxyribonuclease 7 small subunit</fullName>
        <ecNumber evidence="6">3.1.11.6</ecNumber>
    </recommendedName>
    <alternativeName>
        <fullName evidence="6">Exodeoxyribonuclease VII small subunit</fullName>
        <shortName evidence="6">Exonuclease VII small subunit</shortName>
    </alternativeName>
</protein>
<organism evidence="7 8">
    <name type="scientific">Thalassorhabdus alkalitolerans</name>
    <dbReference type="NCBI Taxonomy" id="2282697"/>
    <lineage>
        <taxon>Bacteria</taxon>
        <taxon>Bacillati</taxon>
        <taxon>Bacillota</taxon>
        <taxon>Bacilli</taxon>
        <taxon>Bacillales</taxon>
        <taxon>Bacillaceae</taxon>
        <taxon>Thalassorhabdus</taxon>
    </lineage>
</organism>
<evidence type="ECO:0000256" key="2">
    <source>
        <dbReference type="ARBA" id="ARBA00022490"/>
    </source>
</evidence>
<evidence type="ECO:0000313" key="7">
    <source>
        <dbReference type="EMBL" id="MFC5713313.1"/>
    </source>
</evidence>
<dbReference type="EMBL" id="JBHSOZ010000005">
    <property type="protein sequence ID" value="MFC5713313.1"/>
    <property type="molecule type" value="Genomic_DNA"/>
</dbReference>
<dbReference type="Gene3D" id="1.10.287.1040">
    <property type="entry name" value="Exonuclease VII, small subunit"/>
    <property type="match status" value="1"/>
</dbReference>
<keyword evidence="3 6" id="KW-0540">Nuclease</keyword>
<sequence>MAEEQDRQITFEKAMEELEGIVEKLEEGDVPLEKAIEMYQEGMNLSKVCHDKLVRVEKQMDQMMSEDGEIELLKVKEEEE</sequence>
<dbReference type="InterPro" id="IPR037004">
    <property type="entry name" value="Exonuc_VII_ssu_sf"/>
</dbReference>
<evidence type="ECO:0000256" key="3">
    <source>
        <dbReference type="ARBA" id="ARBA00022722"/>
    </source>
</evidence>
<dbReference type="HAMAP" id="MF_00337">
    <property type="entry name" value="Exonuc_7_S"/>
    <property type="match status" value="1"/>
</dbReference>
<comment type="subunit">
    <text evidence="6">Heterooligomer composed of large and small subunits.</text>
</comment>
<dbReference type="InterPro" id="IPR003761">
    <property type="entry name" value="Exonuc_VII_S"/>
</dbReference>
<accession>A0ABW0YLI6</accession>
<dbReference type="NCBIfam" id="TIGR01280">
    <property type="entry name" value="xseB"/>
    <property type="match status" value="1"/>
</dbReference>
<proteinExistence type="inferred from homology"/>
<evidence type="ECO:0000256" key="5">
    <source>
        <dbReference type="ARBA" id="ARBA00022839"/>
    </source>
</evidence>
<dbReference type="PANTHER" id="PTHR34137">
    <property type="entry name" value="EXODEOXYRIBONUCLEASE 7 SMALL SUBUNIT"/>
    <property type="match status" value="1"/>
</dbReference>
<dbReference type="Proteomes" id="UP001596142">
    <property type="component" value="Unassembled WGS sequence"/>
</dbReference>
<comment type="catalytic activity">
    <reaction evidence="6">
        <text>Exonucleolytic cleavage in either 5'- to 3'- or 3'- to 5'-direction to yield nucleoside 5'-phosphates.</text>
        <dbReference type="EC" id="3.1.11.6"/>
    </reaction>
</comment>
<comment type="function">
    <text evidence="6">Bidirectionally degrades single-stranded DNA into large acid-insoluble oligonucleotides, which are then degraded further into small acid-soluble oligonucleotides.</text>
</comment>
<evidence type="ECO:0000313" key="8">
    <source>
        <dbReference type="Proteomes" id="UP001596142"/>
    </source>
</evidence>
<evidence type="ECO:0000256" key="1">
    <source>
        <dbReference type="ARBA" id="ARBA00009998"/>
    </source>
</evidence>
<name>A0ABW0YLI6_9BACI</name>
<evidence type="ECO:0000256" key="4">
    <source>
        <dbReference type="ARBA" id="ARBA00022801"/>
    </source>
</evidence>
<dbReference type="RefSeq" id="WP_054636460.1">
    <property type="nucleotide sequence ID" value="NZ_JBHSOZ010000005.1"/>
</dbReference>